<protein>
    <submittedName>
        <fullName evidence="2">Uncharacterized protein</fullName>
    </submittedName>
</protein>
<dbReference type="Pfam" id="PF08624">
    <property type="entry name" value="CRC_subunit"/>
    <property type="match status" value="1"/>
</dbReference>
<dbReference type="SMART" id="SM00384">
    <property type="entry name" value="AT_hook"/>
    <property type="match status" value="4"/>
</dbReference>
<dbReference type="OrthoDB" id="5598844at2759"/>
<dbReference type="PANTHER" id="PTHR48209:SF2">
    <property type="entry name" value="FI24008P1"/>
    <property type="match status" value="1"/>
</dbReference>
<evidence type="ECO:0000313" key="3">
    <source>
        <dbReference type="Proteomes" id="UP000245942"/>
    </source>
</evidence>
<feature type="region of interest" description="Disordered" evidence="1">
    <location>
        <begin position="469"/>
        <end position="510"/>
    </location>
</feature>
<feature type="compositionally biased region" description="Low complexity" evidence="1">
    <location>
        <begin position="15"/>
        <end position="25"/>
    </location>
</feature>
<dbReference type="AlphaFoldDB" id="A0A316U494"/>
<dbReference type="GeneID" id="37014514"/>
<reference evidence="2 3" key="1">
    <citation type="journal article" date="2018" name="Mol. Biol. Evol.">
        <title>Broad Genomic Sampling Reveals a Smut Pathogenic Ancestry of the Fungal Clade Ustilaginomycotina.</title>
        <authorList>
            <person name="Kijpornyongpan T."/>
            <person name="Mondo S.J."/>
            <person name="Barry K."/>
            <person name="Sandor L."/>
            <person name="Lee J."/>
            <person name="Lipzen A."/>
            <person name="Pangilinan J."/>
            <person name="LaButti K."/>
            <person name="Hainaut M."/>
            <person name="Henrissat B."/>
            <person name="Grigoriev I.V."/>
            <person name="Spatafora J.W."/>
            <person name="Aime M.C."/>
        </authorList>
    </citation>
    <scope>NUCLEOTIDE SEQUENCE [LARGE SCALE GENOMIC DNA]</scope>
    <source>
        <strain evidence="2 3">MCA 4718</strain>
    </source>
</reference>
<dbReference type="Proteomes" id="UP000245942">
    <property type="component" value="Unassembled WGS sequence"/>
</dbReference>
<sequence>MAPSIRLSRSRGSTSNLASPANSSPAPAPGDLSRRSSGRAAAARIYQTTQQLARYADEEEDEDDDEDDDEDAEGEEDDEGVGPAATPSRIAGGSRRASSGRAAAARGRGQSSGTTVRLRGRPPGRAAASQSRLPFPQAEEEDEDEDEDEDEEDEEDEPMPEATPSASRSRGRPKGRVSAARGTPRGRGRGARGRPSLSSARKVSDDEEDGDDSRSHAGEEEEERPAFKKRPSRLQGFSLVLDNSQTLLARIPNPDPTADDKGRRGRGGPRGRGRPRKNRSQTTRIIEDSEDEDSDDDRPRPKDPNEVEVDDDHAVPPDEKFKVKLMGKEYILDCDELELPGDEEGDKKIDANGNLLGGRVWKAAPFTSSMRSNPHKVYLLSVDAARTVGFRDSLSLFRSHLRLVKLALLPQEKDDLIAAGRLNAQLRGRNVTIVTAKSVFKQFGAKAIKGGRAVIDDYYEADAKAALEKSGRHEDQGQVVEAEDYRSHAERRRDADRERDRTRRPPDAHTTALYDFHGNLITTTFGDNGAPPFVRSSGWPSRRAAQIRADLSEENWMLEMARNVQGMNAELAENRKERLMKFTDPVEGVSAAYAEEQQRLQEKRKAKMQQQYGQIQQLAPSRLQLLPGELMDVDGVGSASAAGGEDGSATIAPVHPVDLSGQASPTVGDAESAVTPLAPATTDEVGDDDDDHEADRYKDLTNVLAPPVGLYDPTTNLPHFSSSTQPRAARIEKIGKRPLFQSLTGREEEAEKEEEVAMQKRQRERAVLLGTRIGSGAMGVASWSTAVDVGVLNGAGKASLIPAGGGGGEI</sequence>
<evidence type="ECO:0000256" key="1">
    <source>
        <dbReference type="SAM" id="MobiDB-lite"/>
    </source>
</evidence>
<dbReference type="STRING" id="1684307.A0A316U494"/>
<evidence type="ECO:0000313" key="2">
    <source>
        <dbReference type="EMBL" id="PWN20099.1"/>
    </source>
</evidence>
<dbReference type="PANTHER" id="PTHR48209">
    <property type="entry name" value="AGL056WP"/>
    <property type="match status" value="1"/>
</dbReference>
<accession>A0A316U494</accession>
<feature type="compositionally biased region" description="Basic residues" evidence="1">
    <location>
        <begin position="263"/>
        <end position="279"/>
    </location>
</feature>
<dbReference type="InterPro" id="IPR017956">
    <property type="entry name" value="AT_hook_DNA-bd_motif"/>
</dbReference>
<dbReference type="RefSeq" id="XP_025347259.1">
    <property type="nucleotide sequence ID" value="XM_025492780.1"/>
</dbReference>
<keyword evidence="3" id="KW-1185">Reference proteome</keyword>
<dbReference type="PRINTS" id="PR00929">
    <property type="entry name" value="ATHOOK"/>
</dbReference>
<gene>
    <name evidence="2" type="ORF">BCV69DRAFT_283634</name>
</gene>
<organism evidence="2 3">
    <name type="scientific">Pseudomicrostroma glucosiphilum</name>
    <dbReference type="NCBI Taxonomy" id="1684307"/>
    <lineage>
        <taxon>Eukaryota</taxon>
        <taxon>Fungi</taxon>
        <taxon>Dikarya</taxon>
        <taxon>Basidiomycota</taxon>
        <taxon>Ustilaginomycotina</taxon>
        <taxon>Exobasidiomycetes</taxon>
        <taxon>Microstromatales</taxon>
        <taxon>Microstromatales incertae sedis</taxon>
        <taxon>Pseudomicrostroma</taxon>
    </lineage>
</organism>
<feature type="compositionally biased region" description="Acidic residues" evidence="1">
    <location>
        <begin position="138"/>
        <end position="159"/>
    </location>
</feature>
<feature type="compositionally biased region" description="Low complexity" evidence="1">
    <location>
        <begin position="88"/>
        <end position="113"/>
    </location>
</feature>
<feature type="region of interest" description="Disordered" evidence="1">
    <location>
        <begin position="1"/>
        <end position="319"/>
    </location>
</feature>
<feature type="region of interest" description="Disordered" evidence="1">
    <location>
        <begin position="659"/>
        <end position="692"/>
    </location>
</feature>
<name>A0A316U494_9BASI</name>
<dbReference type="GO" id="GO:0003677">
    <property type="term" value="F:DNA binding"/>
    <property type="evidence" value="ECO:0007669"/>
    <property type="project" value="InterPro"/>
</dbReference>
<proteinExistence type="predicted"/>
<feature type="compositionally biased region" description="Acidic residues" evidence="1">
    <location>
        <begin position="57"/>
        <end position="80"/>
    </location>
</feature>
<dbReference type="InterPro" id="IPR013933">
    <property type="entry name" value="CRC_Rsc7/Swp82"/>
</dbReference>
<feature type="compositionally biased region" description="Basic and acidic residues" evidence="1">
    <location>
        <begin position="483"/>
        <end position="507"/>
    </location>
</feature>
<dbReference type="EMBL" id="KZ819329">
    <property type="protein sequence ID" value="PWN20099.1"/>
    <property type="molecule type" value="Genomic_DNA"/>
</dbReference>